<keyword evidence="2 7" id="KW-0812">Transmembrane</keyword>
<dbReference type="InterPro" id="IPR009606">
    <property type="entry name" value="DEAL/Modifying_wall_lignin1/2"/>
</dbReference>
<dbReference type="EMBL" id="PKMF04000076">
    <property type="protein sequence ID" value="KAK7852403.1"/>
    <property type="molecule type" value="Genomic_DNA"/>
</dbReference>
<gene>
    <name evidence="8" type="ORF">CFP56_039047</name>
</gene>
<keyword evidence="4 7" id="KW-1133">Transmembrane helix</keyword>
<reference evidence="8 9" key="1">
    <citation type="journal article" date="2018" name="Sci. Data">
        <title>The draft genome sequence of cork oak.</title>
        <authorList>
            <person name="Ramos A.M."/>
            <person name="Usie A."/>
            <person name="Barbosa P."/>
            <person name="Barros P.M."/>
            <person name="Capote T."/>
            <person name="Chaves I."/>
            <person name="Simoes F."/>
            <person name="Abreu I."/>
            <person name="Carrasquinho I."/>
            <person name="Faro C."/>
            <person name="Guimaraes J.B."/>
            <person name="Mendonca D."/>
            <person name="Nobrega F."/>
            <person name="Rodrigues L."/>
            <person name="Saibo N.J.M."/>
            <person name="Varela M.C."/>
            <person name="Egas C."/>
            <person name="Matos J."/>
            <person name="Miguel C.M."/>
            <person name="Oliveira M.M."/>
            <person name="Ricardo C.P."/>
            <person name="Goncalves S."/>
        </authorList>
    </citation>
    <scope>NUCLEOTIDE SEQUENCE [LARGE SCALE GENOMIC DNA]</scope>
    <source>
        <strain evidence="9">cv. HL8</strain>
    </source>
</reference>
<keyword evidence="3" id="KW-0732">Signal</keyword>
<evidence type="ECO:0000256" key="6">
    <source>
        <dbReference type="ARBA" id="ARBA00029467"/>
    </source>
</evidence>
<evidence type="ECO:0000256" key="7">
    <source>
        <dbReference type="SAM" id="Phobius"/>
    </source>
</evidence>
<dbReference type="InterPro" id="IPR052222">
    <property type="entry name" value="DESIGUAL"/>
</dbReference>
<accession>A0AAW0LPJ0</accession>
<feature type="transmembrane region" description="Helical" evidence="7">
    <location>
        <begin position="36"/>
        <end position="67"/>
    </location>
</feature>
<comment type="subcellular location">
    <subcellularLocation>
        <location evidence="1">Endomembrane system</location>
        <topology evidence="1">Multi-pass membrane protein</topology>
    </subcellularLocation>
</comment>
<dbReference type="GO" id="GO:0012505">
    <property type="term" value="C:endomembrane system"/>
    <property type="evidence" value="ECO:0007669"/>
    <property type="project" value="UniProtKB-SubCell"/>
</dbReference>
<feature type="transmembrane region" description="Helical" evidence="7">
    <location>
        <begin position="141"/>
        <end position="162"/>
    </location>
</feature>
<protein>
    <submittedName>
        <fullName evidence="8">Uncharacterized protein</fullName>
    </submittedName>
</protein>
<dbReference type="Pfam" id="PF06749">
    <property type="entry name" value="DUF1218"/>
    <property type="match status" value="1"/>
</dbReference>
<evidence type="ECO:0000313" key="9">
    <source>
        <dbReference type="Proteomes" id="UP000237347"/>
    </source>
</evidence>
<evidence type="ECO:0000313" key="8">
    <source>
        <dbReference type="EMBL" id="KAK7852403.1"/>
    </source>
</evidence>
<dbReference type="PANTHER" id="PTHR31769">
    <property type="entry name" value="OS07G0462200 PROTEIN-RELATED"/>
    <property type="match status" value="1"/>
</dbReference>
<evidence type="ECO:0000256" key="2">
    <source>
        <dbReference type="ARBA" id="ARBA00022692"/>
    </source>
</evidence>
<keyword evidence="5 7" id="KW-0472">Membrane</keyword>
<feature type="transmembrane region" description="Helical" evidence="7">
    <location>
        <begin position="183"/>
        <end position="210"/>
    </location>
</feature>
<evidence type="ECO:0000256" key="5">
    <source>
        <dbReference type="ARBA" id="ARBA00023136"/>
    </source>
</evidence>
<comment type="caution">
    <text evidence="8">The sequence shown here is derived from an EMBL/GenBank/DDBJ whole genome shotgun (WGS) entry which is preliminary data.</text>
</comment>
<dbReference type="Proteomes" id="UP000237347">
    <property type="component" value="Unassembled WGS sequence"/>
</dbReference>
<sequence>MIHPPGLGPVSFVIKDTEVRSYRIDPVQVRSSASSYLSIVILVVSMAITATKMALIVGILGVISFIFGIFAETKKPAGGTPIAGKGVVICKYPSSPTVVLGYLSFLFLLASNLVGCLSLFYPYQGKSVPNSILFKSTNFTIFFNVALFTTGLGATFLLWPTLTEQFHLSRNVHRNLKTDCPTAKTGLLGGGAFVSLDASLLWLVALMLAINAREDFLEDAQEEPVKSGNSHTIITNI</sequence>
<organism evidence="8 9">
    <name type="scientific">Quercus suber</name>
    <name type="common">Cork oak</name>
    <dbReference type="NCBI Taxonomy" id="58331"/>
    <lineage>
        <taxon>Eukaryota</taxon>
        <taxon>Viridiplantae</taxon>
        <taxon>Streptophyta</taxon>
        <taxon>Embryophyta</taxon>
        <taxon>Tracheophyta</taxon>
        <taxon>Spermatophyta</taxon>
        <taxon>Magnoliopsida</taxon>
        <taxon>eudicotyledons</taxon>
        <taxon>Gunneridae</taxon>
        <taxon>Pentapetalae</taxon>
        <taxon>rosids</taxon>
        <taxon>fabids</taxon>
        <taxon>Fagales</taxon>
        <taxon>Fagaceae</taxon>
        <taxon>Quercus</taxon>
    </lineage>
</organism>
<name>A0AAW0LPJ0_QUESU</name>
<proteinExistence type="inferred from homology"/>
<dbReference type="AlphaFoldDB" id="A0AAW0LPJ0"/>
<feature type="transmembrane region" description="Helical" evidence="7">
    <location>
        <begin position="99"/>
        <end position="121"/>
    </location>
</feature>
<keyword evidence="9" id="KW-1185">Reference proteome</keyword>
<evidence type="ECO:0000256" key="4">
    <source>
        <dbReference type="ARBA" id="ARBA00022989"/>
    </source>
</evidence>
<comment type="similarity">
    <text evidence="6">Belongs to the DESIGUAL family.</text>
</comment>
<evidence type="ECO:0000256" key="1">
    <source>
        <dbReference type="ARBA" id="ARBA00004127"/>
    </source>
</evidence>
<evidence type="ECO:0000256" key="3">
    <source>
        <dbReference type="ARBA" id="ARBA00022729"/>
    </source>
</evidence>